<evidence type="ECO:0000313" key="7">
    <source>
        <dbReference type="Proteomes" id="UP000549394"/>
    </source>
</evidence>
<dbReference type="Pfam" id="PF00656">
    <property type="entry name" value="Peptidase_C14"/>
    <property type="match status" value="1"/>
</dbReference>
<proteinExistence type="inferred from homology"/>
<dbReference type="InterPro" id="IPR032675">
    <property type="entry name" value="LRR_dom_sf"/>
</dbReference>
<dbReference type="SMART" id="SM00115">
    <property type="entry name" value="CASc"/>
    <property type="match status" value="1"/>
</dbReference>
<dbReference type="PROSITE" id="PS50208">
    <property type="entry name" value="CASPASE_P20"/>
    <property type="match status" value="1"/>
</dbReference>
<dbReference type="InterPro" id="IPR050637">
    <property type="entry name" value="NLRP_innate_immun_reg"/>
</dbReference>
<keyword evidence="7" id="KW-1185">Reference proteome</keyword>
<sequence length="1112" mass="127058">MICHGLVSSSETLKHINLRKSDLNPQAAEQFGKLFACCPSLESIDLSENENMGCEFKMICDGLKFSCNTLKQIQLRKCDLYYEQANYLGNLISSCSLLNNIDLSENQNMGYEFKMMCDGLKSSSQTLKQIQLRKCDLNYEQAKYLGNMFRVCSSLENIDLSENQSMGYEFKMICDGLKSSSETLNQIQLRKCGLNYEQAKYLGNLLSFCSSLENIDLSENQNMGYEFKMICNGLKSSCNTLKQVQLRKCDFNFQAAECLAKTFRWCSKIEYIDLSQNQSMGYGLKKIFYRQNYSFMCLKAVDLRRCVLNKEQAKYLGETLKQCFLLEVVDLSENESMRSGFKMICEGLKSSLANLKQIMLISCCLNFKQVEHLGKFLSMCSSIEVINVSKNQTMGKRFEALCEGLKSSFRTLKQISFSSCDLSCRQTECLGKTLRKFLSLEVIDLSDNQSVGYKFESIFEGVKSSSTSLKCIDLRKCNLNYSQTISLKKTFKHYSTLKILDSPLNEGTEMFFKICFGLKSSLNTLKRIDLPSCNLNTHQADYIGEIFKLCFLLRVINLSSNVTMGRGFKNICHGLKTSSKNLREISLNNCDLTFNQAEWLGEIFRHCSSLELINLSRNPNMGNGVMMICDGLKNSLKTLKQIDLKQCDLNDNQILHSNYLFGTIVSFNISTIKNRAILDYDFINPSLQTLRGCSIYSSDSCPQSSLPFKKAFPTTIYRSKSVDIGVELGFYADELKSQKHMFDINFETSNTNKNQSRMTESLLKNCIKGSIHFEIPGIDISKFESSVTLKIENTKGGTSTSLFDNFICYKEIGKKLDKDENDDKCPKNFITFTEKNKNQVSLPFSFVSESFLEDPELLKQIDDSVLGRHKAIIIVITENREVGTRTDLLNLYAVFSSLNYEIEEWKDVNKKELLKKIRHLKVIEERNKDNLIKSLIVVILAHGINDHIILENDKISFEDVLCQFDADSFPILTDIPKIFIFQACRKKESSRAIVDQGNSRPLQTDASPTSVQNYLPLQEPKKVQFHEMYSTLKGEAAYRTKSGSIYIRGFILAMCYLQESRLRTIQQVTKYVNFWANQSTENMIPNQVPIRTETLSKDYFFFPQKNEGQKQS</sequence>
<feature type="domain" description="Caspase family p20" evidence="5">
    <location>
        <begin position="883"/>
        <end position="988"/>
    </location>
</feature>
<dbReference type="AlphaFoldDB" id="A0A7I8WF54"/>
<dbReference type="InterPro" id="IPR015917">
    <property type="entry name" value="Pept_C14A"/>
</dbReference>
<evidence type="ECO:0000259" key="5">
    <source>
        <dbReference type="PROSITE" id="PS50208"/>
    </source>
</evidence>
<comment type="similarity">
    <text evidence="2">Belongs to the peptidase C14A family.</text>
</comment>
<comment type="caution">
    <text evidence="6">The sequence shown here is derived from an EMBL/GenBank/DDBJ whole genome shotgun (WGS) entry which is preliminary data.</text>
</comment>
<reference evidence="6 7" key="1">
    <citation type="submission" date="2020-08" db="EMBL/GenBank/DDBJ databases">
        <authorList>
            <person name="Hejnol A."/>
        </authorList>
    </citation>
    <scope>NUCLEOTIDE SEQUENCE [LARGE SCALE GENOMIC DNA]</scope>
</reference>
<dbReference type="Proteomes" id="UP000549394">
    <property type="component" value="Unassembled WGS sequence"/>
</dbReference>
<evidence type="ECO:0000256" key="2">
    <source>
        <dbReference type="ARBA" id="ARBA00010134"/>
    </source>
</evidence>
<dbReference type="InterPro" id="IPR029030">
    <property type="entry name" value="Caspase-like_dom_sf"/>
</dbReference>
<dbReference type="GO" id="GO:0006508">
    <property type="term" value="P:proteolysis"/>
    <property type="evidence" value="ECO:0007669"/>
    <property type="project" value="InterPro"/>
</dbReference>
<dbReference type="Gene3D" id="3.80.10.10">
    <property type="entry name" value="Ribonuclease Inhibitor"/>
    <property type="match status" value="2"/>
</dbReference>
<evidence type="ECO:0000256" key="4">
    <source>
        <dbReference type="ARBA" id="ARBA00022737"/>
    </source>
</evidence>
<dbReference type="GO" id="GO:0005737">
    <property type="term" value="C:cytoplasm"/>
    <property type="evidence" value="ECO:0007669"/>
    <property type="project" value="UniProtKB-SubCell"/>
</dbReference>
<dbReference type="PRINTS" id="PR00376">
    <property type="entry name" value="IL1BCENZYME"/>
</dbReference>
<dbReference type="OrthoDB" id="120976at2759"/>
<keyword evidence="4" id="KW-0677">Repeat</keyword>
<keyword evidence="3" id="KW-0963">Cytoplasm</keyword>
<dbReference type="InterPro" id="IPR001309">
    <property type="entry name" value="Pept_C14_p20"/>
</dbReference>
<name>A0A7I8WF54_9ANNE</name>
<dbReference type="SUPFAM" id="SSF52129">
    <property type="entry name" value="Caspase-like"/>
    <property type="match status" value="1"/>
</dbReference>
<dbReference type="GO" id="GO:0004197">
    <property type="term" value="F:cysteine-type endopeptidase activity"/>
    <property type="evidence" value="ECO:0007669"/>
    <property type="project" value="InterPro"/>
</dbReference>
<organism evidence="6 7">
    <name type="scientific">Dimorphilus gyrociliatus</name>
    <dbReference type="NCBI Taxonomy" id="2664684"/>
    <lineage>
        <taxon>Eukaryota</taxon>
        <taxon>Metazoa</taxon>
        <taxon>Spiralia</taxon>
        <taxon>Lophotrochozoa</taxon>
        <taxon>Annelida</taxon>
        <taxon>Polychaeta</taxon>
        <taxon>Polychaeta incertae sedis</taxon>
        <taxon>Dinophilidae</taxon>
        <taxon>Dimorphilus</taxon>
    </lineage>
</organism>
<evidence type="ECO:0000256" key="1">
    <source>
        <dbReference type="ARBA" id="ARBA00004496"/>
    </source>
</evidence>
<evidence type="ECO:0000313" key="6">
    <source>
        <dbReference type="EMBL" id="CAD5126730.1"/>
    </source>
</evidence>
<gene>
    <name evidence="6" type="ORF">DGYR_LOCUS13963</name>
</gene>
<dbReference type="PANTHER" id="PTHR45690">
    <property type="entry name" value="NACHT, LRR AND PYD DOMAINS-CONTAINING PROTEIN 12"/>
    <property type="match status" value="1"/>
</dbReference>
<dbReference type="PANTHER" id="PTHR45690:SF19">
    <property type="entry name" value="NACHT, LRR AND PYD DOMAINS-CONTAINING PROTEIN 3"/>
    <property type="match status" value="1"/>
</dbReference>
<dbReference type="InterPro" id="IPR011600">
    <property type="entry name" value="Pept_C14_caspase"/>
</dbReference>
<protein>
    <submittedName>
        <fullName evidence="6">DgyrCDS14786</fullName>
    </submittedName>
</protein>
<dbReference type="EMBL" id="CAJFCJ010000077">
    <property type="protein sequence ID" value="CAD5126730.1"/>
    <property type="molecule type" value="Genomic_DNA"/>
</dbReference>
<accession>A0A7I8WF54</accession>
<evidence type="ECO:0000256" key="3">
    <source>
        <dbReference type="ARBA" id="ARBA00022490"/>
    </source>
</evidence>
<comment type="subcellular location">
    <subcellularLocation>
        <location evidence="1">Cytoplasm</location>
    </subcellularLocation>
</comment>
<dbReference type="SUPFAM" id="SSF52047">
    <property type="entry name" value="RNI-like"/>
    <property type="match status" value="3"/>
</dbReference>
<dbReference type="Gene3D" id="3.40.50.1460">
    <property type="match status" value="1"/>
</dbReference>